<keyword evidence="4" id="KW-0804">Transcription</keyword>
<reference evidence="6" key="1">
    <citation type="submission" date="2014-04" db="EMBL/GenBank/DDBJ databases">
        <title>In planta biocontrol of soil-borne Fusarium wilt of banana through a plant endophytic bacterium, Burkholderia cenocepacia 869T2.</title>
        <authorList>
            <person name="Ho Y.-N."/>
            <person name="Chiang H.-M."/>
            <person name="Chao C.-P."/>
            <person name="Su C.-C."/>
            <person name="Hsu H.-F."/>
            <person name="Guo C.-T."/>
            <person name="Hsieh J.-L."/>
            <person name="Huang C.-C."/>
        </authorList>
    </citation>
    <scope>NUCLEOTIDE SEQUENCE [LARGE SCALE GENOMIC DNA]</scope>
    <source>
        <strain evidence="6">869T2</strain>
    </source>
</reference>
<dbReference type="EMBL" id="JJOA01000010">
    <property type="protein sequence ID" value="KEA59490.1"/>
    <property type="molecule type" value="Genomic_DNA"/>
</dbReference>
<dbReference type="Gene3D" id="1.10.10.10">
    <property type="entry name" value="Winged helix-like DNA-binding domain superfamily/Winged helix DNA-binding domain"/>
    <property type="match status" value="1"/>
</dbReference>
<dbReference type="OrthoDB" id="8524600at2"/>
<sequence length="306" mass="32886">MAFTLSQLRIFQAVVEHGSLRAAARALDLAQSGVTQQLQSLEATLGATLFTRTNRGIVPTAVGQRLLARSGAILGECEQVEREIRQLSGAYEGTVTLGLATEPLIDAFAPVLSAFRARFDKVDVHLRTGTSRMMVGWLRESAVDFAIALVAKQTDTTDLAVTPLRASAPVVVCRRGHPAMHAQSLAELAGYPWVSTRSPNLSADPVVNRLLAYFDAHGQPPPKVLATVEGMFETLQIVTQTDSLALETEAITRHGPFAGALAKVPVREQAEAQDICLLQRAAVPLTPAAQELAAMLASYLRMVRGR</sequence>
<dbReference type="FunFam" id="1.10.10.10:FF:000001">
    <property type="entry name" value="LysR family transcriptional regulator"/>
    <property type="match status" value="1"/>
</dbReference>
<dbReference type="PROSITE" id="PS50931">
    <property type="entry name" value="HTH_LYSR"/>
    <property type="match status" value="1"/>
</dbReference>
<dbReference type="InterPro" id="IPR036390">
    <property type="entry name" value="WH_DNA-bd_sf"/>
</dbReference>
<dbReference type="InterPro" id="IPR036388">
    <property type="entry name" value="WH-like_DNA-bd_sf"/>
</dbReference>
<feature type="domain" description="HTH lysR-type" evidence="5">
    <location>
        <begin position="3"/>
        <end position="60"/>
    </location>
</feature>
<dbReference type="AlphaFoldDB" id="A0A071MFP6"/>
<protein>
    <submittedName>
        <fullName evidence="6">LysR family transcriptional regulator</fullName>
    </submittedName>
</protein>
<evidence type="ECO:0000256" key="2">
    <source>
        <dbReference type="ARBA" id="ARBA00023015"/>
    </source>
</evidence>
<comment type="caution">
    <text evidence="6">The sequence shown here is derived from an EMBL/GenBank/DDBJ whole genome shotgun (WGS) entry which is preliminary data.</text>
</comment>
<dbReference type="SUPFAM" id="SSF53850">
    <property type="entry name" value="Periplasmic binding protein-like II"/>
    <property type="match status" value="1"/>
</dbReference>
<accession>A0A071MFP6</accession>
<dbReference type="Gene3D" id="3.40.190.290">
    <property type="match status" value="1"/>
</dbReference>
<keyword evidence="3" id="KW-0238">DNA-binding</keyword>
<dbReference type="SUPFAM" id="SSF46785">
    <property type="entry name" value="Winged helix' DNA-binding domain"/>
    <property type="match status" value="1"/>
</dbReference>
<dbReference type="InterPro" id="IPR005119">
    <property type="entry name" value="LysR_subst-bd"/>
</dbReference>
<name>A0A071MFP6_9BURK</name>
<evidence type="ECO:0000256" key="1">
    <source>
        <dbReference type="ARBA" id="ARBA00009437"/>
    </source>
</evidence>
<dbReference type="GO" id="GO:0003700">
    <property type="term" value="F:DNA-binding transcription factor activity"/>
    <property type="evidence" value="ECO:0007669"/>
    <property type="project" value="InterPro"/>
</dbReference>
<keyword evidence="2" id="KW-0805">Transcription regulation</keyword>
<comment type="similarity">
    <text evidence="1">Belongs to the LysR transcriptional regulatory family.</text>
</comment>
<evidence type="ECO:0000256" key="4">
    <source>
        <dbReference type="ARBA" id="ARBA00023163"/>
    </source>
</evidence>
<dbReference type="PRINTS" id="PR00039">
    <property type="entry name" value="HTHLYSR"/>
</dbReference>
<gene>
    <name evidence="6" type="ORF">DT99_12295</name>
</gene>
<evidence type="ECO:0000259" key="5">
    <source>
        <dbReference type="PROSITE" id="PS50931"/>
    </source>
</evidence>
<dbReference type="GO" id="GO:0000976">
    <property type="term" value="F:transcription cis-regulatory region binding"/>
    <property type="evidence" value="ECO:0007669"/>
    <property type="project" value="TreeGrafter"/>
</dbReference>
<evidence type="ECO:0000313" key="6">
    <source>
        <dbReference type="EMBL" id="KEA59490.1"/>
    </source>
</evidence>
<dbReference type="PANTHER" id="PTHR30126">
    <property type="entry name" value="HTH-TYPE TRANSCRIPTIONAL REGULATOR"/>
    <property type="match status" value="1"/>
</dbReference>
<proteinExistence type="inferred from homology"/>
<dbReference type="PANTHER" id="PTHR30126:SF97">
    <property type="entry name" value="HTH-TYPE TRANSCRIPTIONAL REGULATOR ABGR"/>
    <property type="match status" value="1"/>
</dbReference>
<dbReference type="Pfam" id="PF00126">
    <property type="entry name" value="HTH_1"/>
    <property type="match status" value="1"/>
</dbReference>
<dbReference type="Pfam" id="PF03466">
    <property type="entry name" value="LysR_substrate"/>
    <property type="match status" value="1"/>
</dbReference>
<evidence type="ECO:0000256" key="3">
    <source>
        <dbReference type="ARBA" id="ARBA00023125"/>
    </source>
</evidence>
<dbReference type="InterPro" id="IPR000847">
    <property type="entry name" value="LysR_HTH_N"/>
</dbReference>
<organism evidence="6">
    <name type="scientific">Burkholderia cenocepacia</name>
    <dbReference type="NCBI Taxonomy" id="95486"/>
    <lineage>
        <taxon>Bacteria</taxon>
        <taxon>Pseudomonadati</taxon>
        <taxon>Pseudomonadota</taxon>
        <taxon>Betaproteobacteria</taxon>
        <taxon>Burkholderiales</taxon>
        <taxon>Burkholderiaceae</taxon>
        <taxon>Burkholderia</taxon>
        <taxon>Burkholderia cepacia complex</taxon>
    </lineage>
</organism>